<dbReference type="PROSITE" id="PS50979">
    <property type="entry name" value="BC"/>
    <property type="match status" value="1"/>
</dbReference>
<comment type="subunit">
    <text evidence="3 15">Acetyl-CoA carboxylase is a heterohexamer of biotin carboxyl carrier protein, biotin carboxylase and the two subunits of carboxyl transferase in a 2:2 complex.</text>
</comment>
<comment type="pathway">
    <text evidence="2 15">Lipid metabolism; malonyl-CoA biosynthesis; malonyl-CoA from acetyl-CoA: step 1/1.</text>
</comment>
<evidence type="ECO:0000256" key="10">
    <source>
        <dbReference type="ARBA" id="ARBA00022842"/>
    </source>
</evidence>
<evidence type="ECO:0000256" key="5">
    <source>
        <dbReference type="ARBA" id="ARBA00017242"/>
    </source>
</evidence>
<keyword evidence="15" id="KW-0275">Fatty acid biosynthesis</keyword>
<keyword evidence="6 15" id="KW-0436">Ligase</keyword>
<evidence type="ECO:0000256" key="7">
    <source>
        <dbReference type="ARBA" id="ARBA00022723"/>
    </source>
</evidence>
<dbReference type="InterPro" id="IPR011761">
    <property type="entry name" value="ATP-grasp"/>
</dbReference>
<evidence type="ECO:0000256" key="12">
    <source>
        <dbReference type="ARBA" id="ARBA00033786"/>
    </source>
</evidence>
<keyword evidence="15" id="KW-0443">Lipid metabolism</keyword>
<reference evidence="18 19" key="1">
    <citation type="submission" date="2020-08" db="EMBL/GenBank/DDBJ databases">
        <title>Genomic Encyclopedia of Type Strains, Phase IV (KMG-IV): sequencing the most valuable type-strain genomes for metagenomic binning, comparative biology and taxonomic classification.</title>
        <authorList>
            <person name="Goeker M."/>
        </authorList>
    </citation>
    <scope>NUCLEOTIDE SEQUENCE [LARGE SCALE GENOMIC DNA]</scope>
    <source>
        <strain evidence="18 19">DSM 26385</strain>
    </source>
</reference>
<dbReference type="SUPFAM" id="SSF56059">
    <property type="entry name" value="Glutathione synthetase ATP-binding domain-like"/>
    <property type="match status" value="1"/>
</dbReference>
<keyword evidence="10" id="KW-0460">Magnesium</keyword>
<dbReference type="GO" id="GO:0005524">
    <property type="term" value="F:ATP binding"/>
    <property type="evidence" value="ECO:0007669"/>
    <property type="project" value="UniProtKB-UniRule"/>
</dbReference>
<dbReference type="SUPFAM" id="SSF51246">
    <property type="entry name" value="Rudiment single hybrid motif"/>
    <property type="match status" value="1"/>
</dbReference>
<dbReference type="PROSITE" id="PS50975">
    <property type="entry name" value="ATP_GRASP"/>
    <property type="match status" value="1"/>
</dbReference>
<dbReference type="RefSeq" id="WP_183790824.1">
    <property type="nucleotide sequence ID" value="NZ_JACIDU010000004.1"/>
</dbReference>
<dbReference type="PROSITE" id="PS00866">
    <property type="entry name" value="CPSASE_1"/>
    <property type="match status" value="1"/>
</dbReference>
<evidence type="ECO:0000256" key="14">
    <source>
        <dbReference type="PROSITE-ProRule" id="PRU00409"/>
    </source>
</evidence>
<name>A0A7W6K0D3_9HYPH</name>
<protein>
    <recommendedName>
        <fullName evidence="5 15">Biotin carboxylase</fullName>
        <ecNumber evidence="4 15">6.3.4.14</ecNumber>
    </recommendedName>
    <alternativeName>
        <fullName evidence="12 15">Acetyl-coenzyme A carboxylase biotin carboxylase subunit A</fullName>
    </alternativeName>
</protein>
<dbReference type="InterPro" id="IPR051602">
    <property type="entry name" value="ACC_Biotin_Carboxylase"/>
</dbReference>
<organism evidence="18 19">
    <name type="scientific">Allorhizobium borbori</name>
    <dbReference type="NCBI Taxonomy" id="485907"/>
    <lineage>
        <taxon>Bacteria</taxon>
        <taxon>Pseudomonadati</taxon>
        <taxon>Pseudomonadota</taxon>
        <taxon>Alphaproteobacteria</taxon>
        <taxon>Hyphomicrobiales</taxon>
        <taxon>Rhizobiaceae</taxon>
        <taxon>Rhizobium/Agrobacterium group</taxon>
        <taxon>Allorhizobium</taxon>
    </lineage>
</organism>
<keyword evidence="15" id="KW-0444">Lipid biosynthesis</keyword>
<dbReference type="SUPFAM" id="SSF52440">
    <property type="entry name" value="PreATP-grasp domain"/>
    <property type="match status" value="1"/>
</dbReference>
<dbReference type="FunFam" id="3.30.1490.20:FF:000018">
    <property type="entry name" value="Biotin carboxylase"/>
    <property type="match status" value="1"/>
</dbReference>
<evidence type="ECO:0000256" key="2">
    <source>
        <dbReference type="ARBA" id="ARBA00004956"/>
    </source>
</evidence>
<keyword evidence="8 14" id="KW-0547">Nucleotide-binding</keyword>
<dbReference type="GO" id="GO:0006633">
    <property type="term" value="P:fatty acid biosynthetic process"/>
    <property type="evidence" value="ECO:0007669"/>
    <property type="project" value="UniProtKB-KW"/>
</dbReference>
<keyword evidence="7" id="KW-0479">Metal-binding</keyword>
<dbReference type="InterPro" id="IPR004549">
    <property type="entry name" value="Acetyl_CoA_COase_biotin_COase"/>
</dbReference>
<evidence type="ECO:0000259" key="16">
    <source>
        <dbReference type="PROSITE" id="PS50975"/>
    </source>
</evidence>
<feature type="domain" description="Biotin carboxylation" evidence="17">
    <location>
        <begin position="1"/>
        <end position="443"/>
    </location>
</feature>
<dbReference type="GO" id="GO:2001295">
    <property type="term" value="P:malonyl-CoA biosynthetic process"/>
    <property type="evidence" value="ECO:0007669"/>
    <property type="project" value="UniProtKB-UniPathway"/>
</dbReference>
<dbReference type="NCBIfam" id="TIGR00514">
    <property type="entry name" value="accC"/>
    <property type="match status" value="1"/>
</dbReference>
<dbReference type="UniPathway" id="UPA00655">
    <property type="reaction ID" value="UER00711"/>
</dbReference>
<comment type="caution">
    <text evidence="18">The sequence shown here is derived from an EMBL/GenBank/DDBJ whole genome shotgun (WGS) entry which is preliminary data.</text>
</comment>
<evidence type="ECO:0000256" key="1">
    <source>
        <dbReference type="ARBA" id="ARBA00003761"/>
    </source>
</evidence>
<dbReference type="GO" id="GO:0046872">
    <property type="term" value="F:metal ion binding"/>
    <property type="evidence" value="ECO:0007669"/>
    <property type="project" value="UniProtKB-KW"/>
</dbReference>
<dbReference type="EC" id="6.3.4.14" evidence="4 15"/>
<dbReference type="InterPro" id="IPR005479">
    <property type="entry name" value="CPAse_ATP-bd"/>
</dbReference>
<dbReference type="InterPro" id="IPR005482">
    <property type="entry name" value="Biotin_COase_C"/>
</dbReference>
<evidence type="ECO:0000256" key="11">
    <source>
        <dbReference type="ARBA" id="ARBA00023267"/>
    </source>
</evidence>
<dbReference type="InterPro" id="IPR011764">
    <property type="entry name" value="Biotin_carboxylation_dom"/>
</dbReference>
<keyword evidence="19" id="KW-1185">Reference proteome</keyword>
<evidence type="ECO:0000256" key="4">
    <source>
        <dbReference type="ARBA" id="ARBA00013263"/>
    </source>
</evidence>
<comment type="catalytic activity">
    <reaction evidence="13 15">
        <text>N(6)-biotinyl-L-lysyl-[protein] + hydrogencarbonate + ATP = N(6)-carboxybiotinyl-L-lysyl-[protein] + ADP + phosphate + H(+)</text>
        <dbReference type="Rhea" id="RHEA:13501"/>
        <dbReference type="Rhea" id="RHEA-COMP:10505"/>
        <dbReference type="Rhea" id="RHEA-COMP:10506"/>
        <dbReference type="ChEBI" id="CHEBI:15378"/>
        <dbReference type="ChEBI" id="CHEBI:17544"/>
        <dbReference type="ChEBI" id="CHEBI:30616"/>
        <dbReference type="ChEBI" id="CHEBI:43474"/>
        <dbReference type="ChEBI" id="CHEBI:83144"/>
        <dbReference type="ChEBI" id="CHEBI:83145"/>
        <dbReference type="ChEBI" id="CHEBI:456216"/>
        <dbReference type="EC" id="6.3.4.14"/>
    </reaction>
</comment>
<evidence type="ECO:0000256" key="6">
    <source>
        <dbReference type="ARBA" id="ARBA00022598"/>
    </source>
</evidence>
<dbReference type="Proteomes" id="UP000584824">
    <property type="component" value="Unassembled WGS sequence"/>
</dbReference>
<proteinExistence type="predicted"/>
<evidence type="ECO:0000256" key="8">
    <source>
        <dbReference type="ARBA" id="ARBA00022741"/>
    </source>
</evidence>
<evidence type="ECO:0000256" key="15">
    <source>
        <dbReference type="RuleBase" id="RU365063"/>
    </source>
</evidence>
<gene>
    <name evidence="18" type="ORF">GGQ66_001393</name>
</gene>
<dbReference type="InterPro" id="IPR005481">
    <property type="entry name" value="BC-like_N"/>
</dbReference>
<dbReference type="SMART" id="SM00878">
    <property type="entry name" value="Biotin_carb_C"/>
    <property type="match status" value="1"/>
</dbReference>
<dbReference type="PROSITE" id="PS00867">
    <property type="entry name" value="CPSASE_2"/>
    <property type="match status" value="1"/>
</dbReference>
<keyword evidence="9 14" id="KW-0067">ATP-binding</keyword>
<dbReference type="Pfam" id="PF00289">
    <property type="entry name" value="Biotin_carb_N"/>
    <property type="match status" value="1"/>
</dbReference>
<dbReference type="GO" id="GO:0004075">
    <property type="term" value="F:biotin carboxylase activity"/>
    <property type="evidence" value="ECO:0007669"/>
    <property type="project" value="UniProtKB-EC"/>
</dbReference>
<evidence type="ECO:0000313" key="18">
    <source>
        <dbReference type="EMBL" id="MBB4102850.1"/>
    </source>
</evidence>
<dbReference type="Pfam" id="PF02785">
    <property type="entry name" value="Biotin_carb_C"/>
    <property type="match status" value="1"/>
</dbReference>
<evidence type="ECO:0000256" key="13">
    <source>
        <dbReference type="ARBA" id="ARBA00048600"/>
    </source>
</evidence>
<keyword evidence="11 15" id="KW-0092">Biotin</keyword>
<dbReference type="InterPro" id="IPR016185">
    <property type="entry name" value="PreATP-grasp_dom_sf"/>
</dbReference>
<dbReference type="FunFam" id="3.40.50.20:FF:000010">
    <property type="entry name" value="Propionyl-CoA carboxylase subunit alpha"/>
    <property type="match status" value="1"/>
</dbReference>
<dbReference type="AlphaFoldDB" id="A0A7W6K0D3"/>
<dbReference type="Pfam" id="PF02786">
    <property type="entry name" value="CPSase_L_D2"/>
    <property type="match status" value="1"/>
</dbReference>
<dbReference type="Gene3D" id="3.30.470.20">
    <property type="entry name" value="ATP-grasp fold, B domain"/>
    <property type="match status" value="1"/>
</dbReference>
<evidence type="ECO:0000256" key="9">
    <source>
        <dbReference type="ARBA" id="ARBA00022840"/>
    </source>
</evidence>
<accession>A0A7W6K0D3</accession>
<dbReference type="EMBL" id="JACIDU010000004">
    <property type="protein sequence ID" value="MBB4102850.1"/>
    <property type="molecule type" value="Genomic_DNA"/>
</dbReference>
<keyword evidence="15" id="KW-0276">Fatty acid metabolism</keyword>
<dbReference type="PANTHER" id="PTHR48095">
    <property type="entry name" value="PYRUVATE CARBOXYLASE SUBUNIT A"/>
    <property type="match status" value="1"/>
</dbReference>
<sequence>MVSKILIANRGEIALRVLRACKELGIATVAVHSTADADAMHVRLADESVCIGPPPSRDSYLNIHQIVAACEITGADAVHPGYGFLSENAKFADILDAHGITFIGPTAEHIRLMGDKITAKQTAVELGIPVVPGSDGEVRPENAMEIARSIGFPVLIKATAGGGGRGMKVARTEADLDEAVSTARSEAAAAFGNDAVYMEKYLEKPRHIEIQVLGDGEGNAIHLGERDCSLQRRHQKVWEEANSPALTQEQRLKIGEVCAAAMRKLKYRGAGTIEFLYENGEFYFIEMNTRLQVEHPVTEAITGIDLVYEQINVASGKGISVEQKDVVFNGHAIECRINAEDPRTFVPSPGTIQTWHTPGGLGVRVDSGAYQGYRIPPYYDSLIGKLIVHGRTREECLRRLSRVLDEFVVDGIKTTLPLFQDLVKNPDIQTGNYDIHWLEHYLAGDHA</sequence>
<evidence type="ECO:0000313" key="19">
    <source>
        <dbReference type="Proteomes" id="UP000584824"/>
    </source>
</evidence>
<comment type="function">
    <text evidence="1 15">This protein is a component of the acetyl coenzyme A carboxylase complex; first, biotin carboxylase catalyzes the carboxylation of the carrier protein and then the transcarboxylase transfers the carboxyl group to form malonyl-CoA.</text>
</comment>
<feature type="domain" description="ATP-grasp" evidence="16">
    <location>
        <begin position="120"/>
        <end position="315"/>
    </location>
</feature>
<dbReference type="InterPro" id="IPR011054">
    <property type="entry name" value="Rudment_hybrid_motif"/>
</dbReference>
<dbReference type="NCBIfam" id="NF006367">
    <property type="entry name" value="PRK08591.1"/>
    <property type="match status" value="1"/>
</dbReference>
<evidence type="ECO:0000256" key="3">
    <source>
        <dbReference type="ARBA" id="ARBA00011750"/>
    </source>
</evidence>
<dbReference type="PANTHER" id="PTHR48095:SF2">
    <property type="entry name" value="BIOTIN CARBOXYLASE, CHLOROPLASTIC"/>
    <property type="match status" value="1"/>
</dbReference>
<evidence type="ECO:0000259" key="17">
    <source>
        <dbReference type="PROSITE" id="PS50979"/>
    </source>
</evidence>